<sequence>MNHNERQLRQALINAVPPLRQPSDRVEAVGARVRRYRQRMAVATGAAVIGVALAAGLPARLAVPRHPTAAGPVVTSPSPADDGVVRTAGCTGRTSPPANSIAGTPQPANQEFLSVLAGRIRTYAEAHFADLFTDVGMRQETNRIRVYRKPSAAFDNWIRHDFATECVEMVDAPYSAPELQAFLGQVEADRAYWKAHGIQFNRVSVDDSGTVTIGVEQARLEQARREIPSHYNFPVVIDEADPVIG</sequence>
<keyword evidence="1" id="KW-0812">Transmembrane</keyword>
<evidence type="ECO:0000256" key="1">
    <source>
        <dbReference type="SAM" id="Phobius"/>
    </source>
</evidence>
<feature type="transmembrane region" description="Helical" evidence="1">
    <location>
        <begin position="40"/>
        <end position="59"/>
    </location>
</feature>
<dbReference type="EMBL" id="BONU01000037">
    <property type="protein sequence ID" value="GIG75781.1"/>
    <property type="molecule type" value="Genomic_DNA"/>
</dbReference>
<keyword evidence="1" id="KW-0472">Membrane</keyword>
<evidence type="ECO:0000313" key="2">
    <source>
        <dbReference type="EMBL" id="GIG75781.1"/>
    </source>
</evidence>
<name>A0A8J3PMP8_9ACTN</name>
<keyword evidence="1" id="KW-1133">Transmembrane helix</keyword>
<gene>
    <name evidence="2" type="ORF">Pfl04_41850</name>
</gene>
<reference evidence="2" key="1">
    <citation type="submission" date="2021-01" db="EMBL/GenBank/DDBJ databases">
        <title>Whole genome shotgun sequence of Planosporangium flavigriseum NBRC 105377.</title>
        <authorList>
            <person name="Komaki H."/>
            <person name="Tamura T."/>
        </authorList>
    </citation>
    <scope>NUCLEOTIDE SEQUENCE</scope>
    <source>
        <strain evidence="2">NBRC 105377</strain>
    </source>
</reference>
<comment type="caution">
    <text evidence="2">The sequence shown here is derived from an EMBL/GenBank/DDBJ whole genome shotgun (WGS) entry which is preliminary data.</text>
</comment>
<protein>
    <submittedName>
        <fullName evidence="2">Uncharacterized protein</fullName>
    </submittedName>
</protein>
<dbReference type="Proteomes" id="UP000653674">
    <property type="component" value="Unassembled WGS sequence"/>
</dbReference>
<evidence type="ECO:0000313" key="3">
    <source>
        <dbReference type="Proteomes" id="UP000653674"/>
    </source>
</evidence>
<accession>A0A8J3PMP8</accession>
<dbReference type="RefSeq" id="WP_168079781.1">
    <property type="nucleotide sequence ID" value="NZ_BAAAQJ010000041.1"/>
</dbReference>
<keyword evidence="3" id="KW-1185">Reference proteome</keyword>
<proteinExistence type="predicted"/>
<dbReference type="AlphaFoldDB" id="A0A8J3PMP8"/>
<organism evidence="2 3">
    <name type="scientific">Planosporangium flavigriseum</name>
    <dbReference type="NCBI Taxonomy" id="373681"/>
    <lineage>
        <taxon>Bacteria</taxon>
        <taxon>Bacillati</taxon>
        <taxon>Actinomycetota</taxon>
        <taxon>Actinomycetes</taxon>
        <taxon>Micromonosporales</taxon>
        <taxon>Micromonosporaceae</taxon>
        <taxon>Planosporangium</taxon>
    </lineage>
</organism>